<protein>
    <recommendedName>
        <fullName evidence="1">DUF6878 domain-containing protein</fullName>
    </recommendedName>
</protein>
<reference evidence="2 3" key="2">
    <citation type="submission" date="2019-01" db="EMBL/GenBank/DDBJ databases">
        <authorList>
            <person name="Li Y."/>
        </authorList>
    </citation>
    <scope>NUCLEOTIDE SEQUENCE [LARGE SCALE GENOMIC DNA]</scope>
    <source>
        <strain evidence="2 3">SK2B-1</strain>
    </source>
</reference>
<evidence type="ECO:0000259" key="1">
    <source>
        <dbReference type="Pfam" id="PF21798"/>
    </source>
</evidence>
<dbReference type="Pfam" id="PF21798">
    <property type="entry name" value="DUF6878"/>
    <property type="match status" value="1"/>
</dbReference>
<reference evidence="2 3" key="1">
    <citation type="submission" date="2019-01" db="EMBL/GenBank/DDBJ databases">
        <title>Sinorhodobacter populi sp. nov. isolated from the symptomatic bark tissue of Populus euramericana canker.</title>
        <authorList>
            <person name="Xu G."/>
        </authorList>
    </citation>
    <scope>NUCLEOTIDE SEQUENCE [LARGE SCALE GENOMIC DNA]</scope>
    <source>
        <strain evidence="2 3">SK2B-1</strain>
    </source>
</reference>
<feature type="domain" description="DUF6878" evidence="1">
    <location>
        <begin position="36"/>
        <end position="161"/>
    </location>
</feature>
<gene>
    <name evidence="2" type="ORF">D2T30_05600</name>
</gene>
<dbReference type="RefSeq" id="WP_128208080.1">
    <property type="nucleotide sequence ID" value="NZ_JBHRSO010000013.1"/>
</dbReference>
<proteinExistence type="predicted"/>
<sequence length="162" mass="17408">MSETDTKPAATLTPGLDFEAYMASHKEYQAREASLVDGNKAALFAALTAAGITHVTVAFDGSGDSGQIESIDAFRDDVLMVLPDTEVMIASTAWGDPGIVAQAMTLPDAIEHMIYAFLASTHGGWEINDGAYGEFCVDARAQTIQLDFNERFTSSEHYAHVL</sequence>
<dbReference type="InterPro" id="IPR049243">
    <property type="entry name" value="DUF6878"/>
</dbReference>
<evidence type="ECO:0000313" key="3">
    <source>
        <dbReference type="Proteomes" id="UP000284476"/>
    </source>
</evidence>
<dbReference type="Proteomes" id="UP000284476">
    <property type="component" value="Unassembled WGS sequence"/>
</dbReference>
<comment type="caution">
    <text evidence="2">The sequence shown here is derived from an EMBL/GenBank/DDBJ whole genome shotgun (WGS) entry which is preliminary data.</text>
</comment>
<organism evidence="2 3">
    <name type="scientific">Paenirhodobacter populi</name>
    <dbReference type="NCBI Taxonomy" id="2306993"/>
    <lineage>
        <taxon>Bacteria</taxon>
        <taxon>Pseudomonadati</taxon>
        <taxon>Pseudomonadota</taxon>
        <taxon>Alphaproteobacteria</taxon>
        <taxon>Rhodobacterales</taxon>
        <taxon>Rhodobacter group</taxon>
        <taxon>Paenirhodobacter</taxon>
    </lineage>
</organism>
<accession>A0A443JRG3</accession>
<name>A0A443JRG3_9RHOB</name>
<evidence type="ECO:0000313" key="2">
    <source>
        <dbReference type="EMBL" id="RWR23096.1"/>
    </source>
</evidence>
<dbReference type="EMBL" id="SAUZ01000004">
    <property type="protein sequence ID" value="RWR23096.1"/>
    <property type="molecule type" value="Genomic_DNA"/>
</dbReference>
<dbReference type="AlphaFoldDB" id="A0A443JRG3"/>